<name>A0AAN5HXW8_9BILA</name>
<accession>A0AAN5HXW8</accession>
<dbReference type="InterPro" id="IPR019826">
    <property type="entry name" value="Carboxylesterase_B_AS"/>
</dbReference>
<dbReference type="SUPFAM" id="SSF53474">
    <property type="entry name" value="alpha/beta-Hydrolases"/>
    <property type="match status" value="1"/>
</dbReference>
<evidence type="ECO:0000256" key="2">
    <source>
        <dbReference type="ARBA" id="ARBA00022487"/>
    </source>
</evidence>
<dbReference type="InterPro" id="IPR002018">
    <property type="entry name" value="CarbesteraseB"/>
</dbReference>
<dbReference type="PANTHER" id="PTHR44590:SF3">
    <property type="entry name" value="CARBOXYLESTERASE TYPE B DOMAIN-CONTAINING PROTEIN"/>
    <property type="match status" value="1"/>
</dbReference>
<proteinExistence type="inferred from homology"/>
<dbReference type="PANTHER" id="PTHR44590">
    <property type="entry name" value="CARBOXYLIC ESTER HYDROLASE-RELATED"/>
    <property type="match status" value="1"/>
</dbReference>
<dbReference type="Gene3D" id="3.40.50.1820">
    <property type="entry name" value="alpha/beta hydrolase"/>
    <property type="match status" value="1"/>
</dbReference>
<evidence type="ECO:0000256" key="1">
    <source>
        <dbReference type="ARBA" id="ARBA00005964"/>
    </source>
</evidence>
<dbReference type="PROSITE" id="PS00941">
    <property type="entry name" value="CARBOXYLESTERASE_B_2"/>
    <property type="match status" value="1"/>
</dbReference>
<evidence type="ECO:0000256" key="4">
    <source>
        <dbReference type="RuleBase" id="RU361235"/>
    </source>
</evidence>
<organism evidence="6 7">
    <name type="scientific">Pristionchus mayeri</name>
    <dbReference type="NCBI Taxonomy" id="1317129"/>
    <lineage>
        <taxon>Eukaryota</taxon>
        <taxon>Metazoa</taxon>
        <taxon>Ecdysozoa</taxon>
        <taxon>Nematoda</taxon>
        <taxon>Chromadorea</taxon>
        <taxon>Rhabditida</taxon>
        <taxon>Rhabditina</taxon>
        <taxon>Diplogasteromorpha</taxon>
        <taxon>Diplogasteroidea</taxon>
        <taxon>Neodiplogasteridae</taxon>
        <taxon>Pristionchus</taxon>
    </lineage>
</organism>
<feature type="domain" description="Carboxylesterase type B" evidence="5">
    <location>
        <begin position="24"/>
        <end position="563"/>
    </location>
</feature>
<dbReference type="PROSITE" id="PS00122">
    <property type="entry name" value="CARBOXYLESTERASE_B_1"/>
    <property type="match status" value="1"/>
</dbReference>
<dbReference type="Pfam" id="PF00135">
    <property type="entry name" value="COesterase"/>
    <property type="match status" value="1"/>
</dbReference>
<evidence type="ECO:0000313" key="7">
    <source>
        <dbReference type="Proteomes" id="UP001328107"/>
    </source>
</evidence>
<dbReference type="Proteomes" id="UP001328107">
    <property type="component" value="Unassembled WGS sequence"/>
</dbReference>
<dbReference type="EMBL" id="BTRK01000004">
    <property type="protein sequence ID" value="GMR45163.1"/>
    <property type="molecule type" value="Genomic_DNA"/>
</dbReference>
<keyword evidence="7" id="KW-1185">Reference proteome</keyword>
<sequence length="590" mass="67042">AVQCKLLLTHGKWIMGHGCSHPDSRVVETTYGQVQGRRLVRKGEKQVDAFKGIPYAKPPVGELRFEKPQIPEKWSGIKETKGFAKRSVQSSAMCIDDLVLGSTSEDCLYLNVFTPCWDPPKEGFPVMVFIHGGGFEMGDTAIYGDVNICEHIVARDVVFVTVAYRLGYLGFFTTGDDVCPGNFGLWDQTAALRWVNENIEAFGGNKNNITLLGQSAGGISTDLLDLSPHSTGLFHKKIVMSGTADIIILDCDMPQHCRDKAARLGITDYKNSKELIDKLRTIPAEKFIYDTNEYKKEKEKEESRRFETVPYLEGDFFPAPLDELRKKAIPKPMMAGITKEESIGFIFDKKLNEEYLNQIISLAARRASDIERAEIRFKPFSIDNLLFFQVELRALYESEEFFSNKQGMMRAIMHIVSDCYMNADTLELCRKTIANQDSPVYLYVFDRYNPILYRLNFFKGLYEGCGIRNYFQFPKVATHAGELFYFFDKGLFSKHPKFSRDDGVVMEAFTTAFTNFAKFGNPNGANPSMSDLPSQWIPVDNTNCGRHFVFEAEHSHMEEEYFEGRPAKYIEILGKAEKEEEKPSLDLSTL</sequence>
<dbReference type="AlphaFoldDB" id="A0AAN5HXW8"/>
<reference evidence="7" key="1">
    <citation type="submission" date="2022-10" db="EMBL/GenBank/DDBJ databases">
        <title>Genome assembly of Pristionchus species.</title>
        <authorList>
            <person name="Yoshida K."/>
            <person name="Sommer R.J."/>
        </authorList>
    </citation>
    <scope>NUCLEOTIDE SEQUENCE [LARGE SCALE GENOMIC DNA]</scope>
    <source>
        <strain evidence="7">RS5460</strain>
    </source>
</reference>
<dbReference type="EC" id="3.1.1.-" evidence="4"/>
<evidence type="ECO:0000259" key="5">
    <source>
        <dbReference type="Pfam" id="PF00135"/>
    </source>
</evidence>
<comment type="similarity">
    <text evidence="1 4">Belongs to the type-B carboxylesterase/lipase family.</text>
</comment>
<comment type="caution">
    <text evidence="6">The sequence shown here is derived from an EMBL/GenBank/DDBJ whole genome shotgun (WGS) entry which is preliminary data.</text>
</comment>
<keyword evidence="2" id="KW-0719">Serine esterase</keyword>
<dbReference type="GO" id="GO:0052689">
    <property type="term" value="F:carboxylic ester hydrolase activity"/>
    <property type="evidence" value="ECO:0007669"/>
    <property type="project" value="UniProtKB-KW"/>
</dbReference>
<feature type="non-terminal residue" evidence="6">
    <location>
        <position position="1"/>
    </location>
</feature>
<evidence type="ECO:0000256" key="3">
    <source>
        <dbReference type="ARBA" id="ARBA00022801"/>
    </source>
</evidence>
<protein>
    <recommendedName>
        <fullName evidence="4">Carboxylic ester hydrolase</fullName>
        <ecNumber evidence="4">3.1.1.-</ecNumber>
    </recommendedName>
</protein>
<keyword evidence="3 4" id="KW-0378">Hydrolase</keyword>
<dbReference type="InterPro" id="IPR029058">
    <property type="entry name" value="AB_hydrolase_fold"/>
</dbReference>
<dbReference type="InterPro" id="IPR019819">
    <property type="entry name" value="Carboxylesterase_B_CS"/>
</dbReference>
<evidence type="ECO:0000313" key="6">
    <source>
        <dbReference type="EMBL" id="GMR45163.1"/>
    </source>
</evidence>
<gene>
    <name evidence="6" type="ORF">PMAYCL1PPCAC_15358</name>
</gene>